<feature type="transmembrane region" description="Helical" evidence="5">
    <location>
        <begin position="133"/>
        <end position="155"/>
    </location>
</feature>
<feature type="domain" description="EamA" evidence="6">
    <location>
        <begin position="161"/>
        <end position="293"/>
    </location>
</feature>
<sequence>MSKNKGEPGQIKPYLFIMCAAFLWASGGTASKYLFNAGMSPYILVQYRVSFSALIIFGYLFFFERNSLKINAKDLWNLAILGAFGMGGVQVTYLFAISKIKVAMAILLQYLAPFFVAIYSYTFFKERMERWKVLSIFLAFVGCFFVVEAYSVSFLSLDRQGVIAGLLSAGFFSFYSLLGERLMRKYNPWTVLLYAFAFAALLFNSILPPKNLLLWETEFRTFITVVYIISFGTAIPFGFYFMGIEHLRATRATIVATLEPISAGILSFIMLGEVLTPWQIFGGFLVIIAIIIIQSMREIDPEAPVFVKKNRPN</sequence>
<keyword evidence="3 5" id="KW-1133">Transmembrane helix</keyword>
<dbReference type="SUPFAM" id="SSF103481">
    <property type="entry name" value="Multidrug resistance efflux transporter EmrE"/>
    <property type="match status" value="2"/>
</dbReference>
<dbReference type="PANTHER" id="PTHR32322">
    <property type="entry name" value="INNER MEMBRANE TRANSPORTER"/>
    <property type="match status" value="1"/>
</dbReference>
<name>X1SHF3_9ZZZZ</name>
<feature type="transmembrane region" description="Helical" evidence="5">
    <location>
        <begin position="219"/>
        <end position="241"/>
    </location>
</feature>
<gene>
    <name evidence="7" type="ORF">S12H4_16457</name>
</gene>
<feature type="transmembrane region" description="Helical" evidence="5">
    <location>
        <begin position="75"/>
        <end position="96"/>
    </location>
</feature>
<dbReference type="InterPro" id="IPR037185">
    <property type="entry name" value="EmrE-like"/>
</dbReference>
<dbReference type="AlphaFoldDB" id="X1SHF3"/>
<dbReference type="PANTHER" id="PTHR32322:SF2">
    <property type="entry name" value="EAMA DOMAIN-CONTAINING PROTEIN"/>
    <property type="match status" value="1"/>
</dbReference>
<organism evidence="7">
    <name type="scientific">marine sediment metagenome</name>
    <dbReference type="NCBI Taxonomy" id="412755"/>
    <lineage>
        <taxon>unclassified sequences</taxon>
        <taxon>metagenomes</taxon>
        <taxon>ecological metagenomes</taxon>
    </lineage>
</organism>
<dbReference type="Pfam" id="PF00892">
    <property type="entry name" value="EamA"/>
    <property type="match status" value="2"/>
</dbReference>
<dbReference type="InterPro" id="IPR000620">
    <property type="entry name" value="EamA_dom"/>
</dbReference>
<protein>
    <recommendedName>
        <fullName evidence="6">EamA domain-containing protein</fullName>
    </recommendedName>
</protein>
<reference evidence="7" key="1">
    <citation type="journal article" date="2014" name="Front. Microbiol.">
        <title>High frequency of phylogenetically diverse reductive dehalogenase-homologous genes in deep subseafloor sedimentary metagenomes.</title>
        <authorList>
            <person name="Kawai M."/>
            <person name="Futagami T."/>
            <person name="Toyoda A."/>
            <person name="Takaki Y."/>
            <person name="Nishi S."/>
            <person name="Hori S."/>
            <person name="Arai W."/>
            <person name="Tsubouchi T."/>
            <person name="Morono Y."/>
            <person name="Uchiyama I."/>
            <person name="Ito T."/>
            <person name="Fujiyama A."/>
            <person name="Inagaki F."/>
            <person name="Takami H."/>
        </authorList>
    </citation>
    <scope>NUCLEOTIDE SEQUENCE</scope>
    <source>
        <strain evidence="7">Expedition CK06-06</strain>
    </source>
</reference>
<evidence type="ECO:0000256" key="4">
    <source>
        <dbReference type="ARBA" id="ARBA00023136"/>
    </source>
</evidence>
<feature type="transmembrane region" description="Helical" evidence="5">
    <location>
        <begin position="278"/>
        <end position="296"/>
    </location>
</feature>
<feature type="domain" description="EamA" evidence="6">
    <location>
        <begin position="13"/>
        <end position="147"/>
    </location>
</feature>
<dbReference type="GO" id="GO:0016020">
    <property type="term" value="C:membrane"/>
    <property type="evidence" value="ECO:0007669"/>
    <property type="project" value="UniProtKB-SubCell"/>
</dbReference>
<keyword evidence="4 5" id="KW-0472">Membrane</keyword>
<evidence type="ECO:0000259" key="6">
    <source>
        <dbReference type="Pfam" id="PF00892"/>
    </source>
</evidence>
<dbReference type="EMBL" id="BARW01007960">
    <property type="protein sequence ID" value="GAI78551.1"/>
    <property type="molecule type" value="Genomic_DNA"/>
</dbReference>
<evidence type="ECO:0000256" key="5">
    <source>
        <dbReference type="SAM" id="Phobius"/>
    </source>
</evidence>
<evidence type="ECO:0000256" key="2">
    <source>
        <dbReference type="ARBA" id="ARBA00022692"/>
    </source>
</evidence>
<feature type="transmembrane region" description="Helical" evidence="5">
    <location>
        <begin position="102"/>
        <end position="121"/>
    </location>
</feature>
<evidence type="ECO:0000256" key="1">
    <source>
        <dbReference type="ARBA" id="ARBA00004141"/>
    </source>
</evidence>
<evidence type="ECO:0000313" key="7">
    <source>
        <dbReference type="EMBL" id="GAI78551.1"/>
    </source>
</evidence>
<proteinExistence type="predicted"/>
<feature type="transmembrane region" description="Helical" evidence="5">
    <location>
        <begin position="161"/>
        <end position="178"/>
    </location>
</feature>
<feature type="transmembrane region" description="Helical" evidence="5">
    <location>
        <begin position="253"/>
        <end position="272"/>
    </location>
</feature>
<comment type="subcellular location">
    <subcellularLocation>
        <location evidence="1">Membrane</location>
        <topology evidence="1">Multi-pass membrane protein</topology>
    </subcellularLocation>
</comment>
<keyword evidence="2 5" id="KW-0812">Transmembrane</keyword>
<dbReference type="InterPro" id="IPR050638">
    <property type="entry name" value="AA-Vitamin_Transporters"/>
</dbReference>
<accession>X1SHF3</accession>
<feature type="transmembrane region" description="Helical" evidence="5">
    <location>
        <begin position="190"/>
        <end position="207"/>
    </location>
</feature>
<feature type="transmembrane region" description="Helical" evidence="5">
    <location>
        <begin position="46"/>
        <end position="63"/>
    </location>
</feature>
<comment type="caution">
    <text evidence="7">The sequence shown here is derived from an EMBL/GenBank/DDBJ whole genome shotgun (WGS) entry which is preliminary data.</text>
</comment>
<evidence type="ECO:0000256" key="3">
    <source>
        <dbReference type="ARBA" id="ARBA00022989"/>
    </source>
</evidence>